<dbReference type="Proteomes" id="UP000001070">
    <property type="component" value="Unassembled WGS sequence"/>
</dbReference>
<gene>
    <name evidence="2" type="primary">Dgri\GH10116</name>
    <name evidence="2" type="ORF">Dgri_GH10116</name>
</gene>
<proteinExistence type="predicted"/>
<feature type="compositionally biased region" description="Low complexity" evidence="1">
    <location>
        <begin position="250"/>
        <end position="264"/>
    </location>
</feature>
<feature type="compositionally biased region" description="Basic and acidic residues" evidence="1">
    <location>
        <begin position="392"/>
        <end position="404"/>
    </location>
</feature>
<feature type="region of interest" description="Disordered" evidence="1">
    <location>
        <begin position="392"/>
        <end position="415"/>
    </location>
</feature>
<evidence type="ECO:0000313" key="2">
    <source>
        <dbReference type="EMBL" id="EDW04197.1"/>
    </source>
</evidence>
<dbReference type="SMR" id="B4JCN3"/>
<dbReference type="HOGENOM" id="CLU_662715_0_0_1"/>
<reference evidence="2 3" key="1">
    <citation type="journal article" date="2007" name="Nature">
        <title>Evolution of genes and genomes on the Drosophila phylogeny.</title>
        <authorList>
            <consortium name="Drosophila 12 Genomes Consortium"/>
            <person name="Clark A.G."/>
            <person name="Eisen M.B."/>
            <person name="Smith D.R."/>
            <person name="Bergman C.M."/>
            <person name="Oliver B."/>
            <person name="Markow T.A."/>
            <person name="Kaufman T.C."/>
            <person name="Kellis M."/>
            <person name="Gelbart W."/>
            <person name="Iyer V.N."/>
            <person name="Pollard D.A."/>
            <person name="Sackton T.B."/>
            <person name="Larracuente A.M."/>
            <person name="Singh N.D."/>
            <person name="Abad J.P."/>
            <person name="Abt D.N."/>
            <person name="Adryan B."/>
            <person name="Aguade M."/>
            <person name="Akashi H."/>
            <person name="Anderson W.W."/>
            <person name="Aquadro C.F."/>
            <person name="Ardell D.H."/>
            <person name="Arguello R."/>
            <person name="Artieri C.G."/>
            <person name="Barbash D.A."/>
            <person name="Barker D."/>
            <person name="Barsanti P."/>
            <person name="Batterham P."/>
            <person name="Batzoglou S."/>
            <person name="Begun D."/>
            <person name="Bhutkar A."/>
            <person name="Blanco E."/>
            <person name="Bosak S.A."/>
            <person name="Bradley R.K."/>
            <person name="Brand A.D."/>
            <person name="Brent M.R."/>
            <person name="Brooks A.N."/>
            <person name="Brown R.H."/>
            <person name="Butlin R.K."/>
            <person name="Caggese C."/>
            <person name="Calvi B.R."/>
            <person name="Bernardo de Carvalho A."/>
            <person name="Caspi A."/>
            <person name="Castrezana S."/>
            <person name="Celniker S.E."/>
            <person name="Chang J.L."/>
            <person name="Chapple C."/>
            <person name="Chatterji S."/>
            <person name="Chinwalla A."/>
            <person name="Civetta A."/>
            <person name="Clifton S.W."/>
            <person name="Comeron J.M."/>
            <person name="Costello J.C."/>
            <person name="Coyne J.A."/>
            <person name="Daub J."/>
            <person name="David R.G."/>
            <person name="Delcher A.L."/>
            <person name="Delehaunty K."/>
            <person name="Do C.B."/>
            <person name="Ebling H."/>
            <person name="Edwards K."/>
            <person name="Eickbush T."/>
            <person name="Evans J.D."/>
            <person name="Filipski A."/>
            <person name="Findeiss S."/>
            <person name="Freyhult E."/>
            <person name="Fulton L."/>
            <person name="Fulton R."/>
            <person name="Garcia A.C."/>
            <person name="Gardiner A."/>
            <person name="Garfield D.A."/>
            <person name="Garvin B.E."/>
            <person name="Gibson G."/>
            <person name="Gilbert D."/>
            <person name="Gnerre S."/>
            <person name="Godfrey J."/>
            <person name="Good R."/>
            <person name="Gotea V."/>
            <person name="Gravely B."/>
            <person name="Greenberg A.J."/>
            <person name="Griffiths-Jones S."/>
            <person name="Gross S."/>
            <person name="Guigo R."/>
            <person name="Gustafson E.A."/>
            <person name="Haerty W."/>
            <person name="Hahn M.W."/>
            <person name="Halligan D.L."/>
            <person name="Halpern A.L."/>
            <person name="Halter G.M."/>
            <person name="Han M.V."/>
            <person name="Heger A."/>
            <person name="Hillier L."/>
            <person name="Hinrichs A.S."/>
            <person name="Holmes I."/>
            <person name="Hoskins R.A."/>
            <person name="Hubisz M.J."/>
            <person name="Hultmark D."/>
            <person name="Huntley M.A."/>
            <person name="Jaffe D.B."/>
            <person name="Jagadeeshan S."/>
            <person name="Jeck W.R."/>
            <person name="Johnson J."/>
            <person name="Jones C.D."/>
            <person name="Jordan W.C."/>
            <person name="Karpen G.H."/>
            <person name="Kataoka E."/>
            <person name="Keightley P.D."/>
            <person name="Kheradpour P."/>
            <person name="Kirkness E.F."/>
            <person name="Koerich L.B."/>
            <person name="Kristiansen K."/>
            <person name="Kudrna D."/>
            <person name="Kulathinal R.J."/>
            <person name="Kumar S."/>
            <person name="Kwok R."/>
            <person name="Lander E."/>
            <person name="Langley C.H."/>
            <person name="Lapoint R."/>
            <person name="Lazzaro B.P."/>
            <person name="Lee S.J."/>
            <person name="Levesque L."/>
            <person name="Li R."/>
            <person name="Lin C.F."/>
            <person name="Lin M.F."/>
            <person name="Lindblad-Toh K."/>
            <person name="Llopart A."/>
            <person name="Long M."/>
            <person name="Low L."/>
            <person name="Lozovsky E."/>
            <person name="Lu J."/>
            <person name="Luo M."/>
            <person name="Machado C.A."/>
            <person name="Makalowski W."/>
            <person name="Marzo M."/>
            <person name="Matsuda M."/>
            <person name="Matzkin L."/>
            <person name="McAllister B."/>
            <person name="McBride C.S."/>
            <person name="McKernan B."/>
            <person name="McKernan K."/>
            <person name="Mendez-Lago M."/>
            <person name="Minx P."/>
            <person name="Mollenhauer M.U."/>
            <person name="Montooth K."/>
            <person name="Mount S.M."/>
            <person name="Mu X."/>
            <person name="Myers E."/>
            <person name="Negre B."/>
            <person name="Newfeld S."/>
            <person name="Nielsen R."/>
            <person name="Noor M.A."/>
            <person name="O'Grady P."/>
            <person name="Pachter L."/>
            <person name="Papaceit M."/>
            <person name="Parisi M.J."/>
            <person name="Parisi M."/>
            <person name="Parts L."/>
            <person name="Pedersen J.S."/>
            <person name="Pesole G."/>
            <person name="Phillippy A.M."/>
            <person name="Ponting C.P."/>
            <person name="Pop M."/>
            <person name="Porcelli D."/>
            <person name="Powell J.R."/>
            <person name="Prohaska S."/>
            <person name="Pruitt K."/>
            <person name="Puig M."/>
            <person name="Quesneville H."/>
            <person name="Ram K.R."/>
            <person name="Rand D."/>
            <person name="Rasmussen M.D."/>
            <person name="Reed L.K."/>
            <person name="Reenan R."/>
            <person name="Reily A."/>
            <person name="Remington K.A."/>
            <person name="Rieger T.T."/>
            <person name="Ritchie M.G."/>
            <person name="Robin C."/>
            <person name="Rogers Y.H."/>
            <person name="Rohde C."/>
            <person name="Rozas J."/>
            <person name="Rubenfield M.J."/>
            <person name="Ruiz A."/>
            <person name="Russo S."/>
            <person name="Salzberg S.L."/>
            <person name="Sanchez-Gracia A."/>
            <person name="Saranga D.J."/>
            <person name="Sato H."/>
            <person name="Schaeffer S.W."/>
            <person name="Schatz M.C."/>
            <person name="Schlenke T."/>
            <person name="Schwartz R."/>
            <person name="Segarra C."/>
            <person name="Singh R.S."/>
            <person name="Sirot L."/>
            <person name="Sirota M."/>
            <person name="Sisneros N.B."/>
            <person name="Smith C.D."/>
            <person name="Smith T.F."/>
            <person name="Spieth J."/>
            <person name="Stage D.E."/>
            <person name="Stark A."/>
            <person name="Stephan W."/>
            <person name="Strausberg R.L."/>
            <person name="Strempel S."/>
            <person name="Sturgill D."/>
            <person name="Sutton G."/>
            <person name="Sutton G.G."/>
            <person name="Tao W."/>
            <person name="Teichmann S."/>
            <person name="Tobari Y.N."/>
            <person name="Tomimura Y."/>
            <person name="Tsolas J.M."/>
            <person name="Valente V.L."/>
            <person name="Venter E."/>
            <person name="Venter J.C."/>
            <person name="Vicario S."/>
            <person name="Vieira F.G."/>
            <person name="Vilella A.J."/>
            <person name="Villasante A."/>
            <person name="Walenz B."/>
            <person name="Wang J."/>
            <person name="Wasserman M."/>
            <person name="Watts T."/>
            <person name="Wilson D."/>
            <person name="Wilson R.K."/>
            <person name="Wing R.A."/>
            <person name="Wolfner M.F."/>
            <person name="Wong A."/>
            <person name="Wong G.K."/>
            <person name="Wu C.I."/>
            <person name="Wu G."/>
            <person name="Yamamoto D."/>
            <person name="Yang H.P."/>
            <person name="Yang S.P."/>
            <person name="Yorke J.A."/>
            <person name="Yoshida K."/>
            <person name="Zdobnov E."/>
            <person name="Zhang P."/>
            <person name="Zhang Y."/>
            <person name="Zimin A.V."/>
            <person name="Baldwin J."/>
            <person name="Abdouelleil A."/>
            <person name="Abdulkadir J."/>
            <person name="Abebe A."/>
            <person name="Abera B."/>
            <person name="Abreu J."/>
            <person name="Acer S.C."/>
            <person name="Aftuck L."/>
            <person name="Alexander A."/>
            <person name="An P."/>
            <person name="Anderson E."/>
            <person name="Anderson S."/>
            <person name="Arachi H."/>
            <person name="Azer M."/>
            <person name="Bachantsang P."/>
            <person name="Barry A."/>
            <person name="Bayul T."/>
            <person name="Berlin A."/>
            <person name="Bessette D."/>
            <person name="Bloom T."/>
            <person name="Blye J."/>
            <person name="Boguslavskiy L."/>
            <person name="Bonnet C."/>
            <person name="Boukhgalter B."/>
            <person name="Bourzgui I."/>
            <person name="Brown A."/>
            <person name="Cahill P."/>
            <person name="Channer S."/>
            <person name="Cheshatsang Y."/>
            <person name="Chuda L."/>
            <person name="Citroen M."/>
            <person name="Collymore A."/>
            <person name="Cooke P."/>
            <person name="Costello M."/>
            <person name="D'Aco K."/>
            <person name="Daza R."/>
            <person name="De Haan G."/>
            <person name="DeGray S."/>
            <person name="DeMaso C."/>
            <person name="Dhargay N."/>
            <person name="Dooley K."/>
            <person name="Dooley E."/>
            <person name="Doricent M."/>
            <person name="Dorje P."/>
            <person name="Dorjee K."/>
            <person name="Dupes A."/>
            <person name="Elong R."/>
            <person name="Falk J."/>
            <person name="Farina A."/>
            <person name="Faro S."/>
            <person name="Ferguson D."/>
            <person name="Fisher S."/>
            <person name="Foley C.D."/>
            <person name="Franke A."/>
            <person name="Friedrich D."/>
            <person name="Gadbois L."/>
            <person name="Gearin G."/>
            <person name="Gearin C.R."/>
            <person name="Giannoukos G."/>
            <person name="Goode T."/>
            <person name="Graham J."/>
            <person name="Grandbois E."/>
            <person name="Grewal S."/>
            <person name="Gyaltsen K."/>
            <person name="Hafez N."/>
            <person name="Hagos B."/>
            <person name="Hall J."/>
            <person name="Henson C."/>
            <person name="Hollinger A."/>
            <person name="Honan T."/>
            <person name="Huard M.D."/>
            <person name="Hughes L."/>
            <person name="Hurhula B."/>
            <person name="Husby M.E."/>
            <person name="Kamat A."/>
            <person name="Kanga B."/>
            <person name="Kashin S."/>
            <person name="Khazanovich D."/>
            <person name="Kisner P."/>
            <person name="Lance K."/>
            <person name="Lara M."/>
            <person name="Lee W."/>
            <person name="Lennon N."/>
            <person name="Letendre F."/>
            <person name="LeVine R."/>
            <person name="Lipovsky A."/>
            <person name="Liu X."/>
            <person name="Liu J."/>
            <person name="Liu S."/>
            <person name="Lokyitsang T."/>
            <person name="Lokyitsang Y."/>
            <person name="Lubonja R."/>
            <person name="Lui A."/>
            <person name="MacDonald P."/>
            <person name="Magnisalis V."/>
            <person name="Maru K."/>
            <person name="Matthews C."/>
            <person name="McCusker W."/>
            <person name="McDonough S."/>
            <person name="Mehta T."/>
            <person name="Meldrim J."/>
            <person name="Meneus L."/>
            <person name="Mihai O."/>
            <person name="Mihalev A."/>
            <person name="Mihova T."/>
            <person name="Mittelman R."/>
            <person name="Mlenga V."/>
            <person name="Montmayeur A."/>
            <person name="Mulrain L."/>
            <person name="Navidi A."/>
            <person name="Naylor J."/>
            <person name="Negash T."/>
            <person name="Nguyen T."/>
            <person name="Nguyen N."/>
            <person name="Nicol R."/>
            <person name="Norbu C."/>
            <person name="Norbu N."/>
            <person name="Novod N."/>
            <person name="O'Neill B."/>
            <person name="Osman S."/>
            <person name="Markiewicz E."/>
            <person name="Oyono O.L."/>
            <person name="Patti C."/>
            <person name="Phunkhang P."/>
            <person name="Pierre F."/>
            <person name="Priest M."/>
            <person name="Raghuraman S."/>
            <person name="Rege F."/>
            <person name="Reyes R."/>
            <person name="Rise C."/>
            <person name="Rogov P."/>
            <person name="Ross K."/>
            <person name="Ryan E."/>
            <person name="Settipalli S."/>
            <person name="Shea T."/>
            <person name="Sherpa N."/>
            <person name="Shi L."/>
            <person name="Shih D."/>
            <person name="Sparrow T."/>
            <person name="Spaulding J."/>
            <person name="Stalker J."/>
            <person name="Stange-Thomann N."/>
            <person name="Stavropoulos S."/>
            <person name="Stone C."/>
            <person name="Strader C."/>
            <person name="Tesfaye S."/>
            <person name="Thomson T."/>
            <person name="Thoulutsang Y."/>
            <person name="Thoulutsang D."/>
            <person name="Topham K."/>
            <person name="Topping I."/>
            <person name="Tsamla T."/>
            <person name="Vassiliev H."/>
            <person name="Vo A."/>
            <person name="Wangchuk T."/>
            <person name="Wangdi T."/>
            <person name="Weiand M."/>
            <person name="Wilkinson J."/>
            <person name="Wilson A."/>
            <person name="Yadav S."/>
            <person name="Young G."/>
            <person name="Yu Q."/>
            <person name="Zembek L."/>
            <person name="Zhong D."/>
            <person name="Zimmer A."/>
            <person name="Zwirko Z."/>
            <person name="Jaffe D.B."/>
            <person name="Alvarez P."/>
            <person name="Brockman W."/>
            <person name="Butler J."/>
            <person name="Chin C."/>
            <person name="Gnerre S."/>
            <person name="Grabherr M."/>
            <person name="Kleber M."/>
            <person name="Mauceli E."/>
            <person name="MacCallum I."/>
        </authorList>
    </citation>
    <scope>NUCLEOTIDE SEQUENCE [LARGE SCALE GENOMIC DNA]</scope>
    <source>
        <strain evidence="3">Tucson 15287-2541.00</strain>
    </source>
</reference>
<evidence type="ECO:0000313" key="3">
    <source>
        <dbReference type="Proteomes" id="UP000001070"/>
    </source>
</evidence>
<sequence>MLNPWYMRPVGYHNYNNNNNNNTSSSSKDTDLLSFVPPTTTTTTTAATTFGVDVGMGLNLGLGLGVGVAGVGVGGGGGVGVAGESPQTCLPYFGMEMEMPSTTTVSAKAHKLLPEFLIPLHEIMFQHHYQQQRQQVVAATTTAGSTMGTLINSLPGLGRETFNSAPIATIATNCYATKSLTPQQQQQQQQQQQHSATRPRHNGEHLFVRHFHERDRLIREHQLQQQLLRDQDEEQQLELELEVELELESEQQQQQQQKQQQQLESTGHHNHHWHGVVYDGNGNAMTAKHNSNNNSNSNSNNNSNTNSNNPQAAAVLTPLVATSVACHKDSHIYEQPNGLLCCVGNPGNTGSPKATTAAAPAAATTATTTNKGLQLTEEDFLWLILRQVEFNKKRPERNWDKDEALPGSGSLERRR</sequence>
<dbReference type="AlphaFoldDB" id="B4JCN3"/>
<feature type="compositionally biased region" description="Low complexity" evidence="1">
    <location>
        <begin position="183"/>
        <end position="193"/>
    </location>
</feature>
<organism evidence="3">
    <name type="scientific">Drosophila grimshawi</name>
    <name type="common">Hawaiian fruit fly</name>
    <name type="synonym">Idiomyia grimshawi</name>
    <dbReference type="NCBI Taxonomy" id="7222"/>
    <lineage>
        <taxon>Eukaryota</taxon>
        <taxon>Metazoa</taxon>
        <taxon>Ecdysozoa</taxon>
        <taxon>Arthropoda</taxon>
        <taxon>Hexapoda</taxon>
        <taxon>Insecta</taxon>
        <taxon>Pterygota</taxon>
        <taxon>Neoptera</taxon>
        <taxon>Endopterygota</taxon>
        <taxon>Diptera</taxon>
        <taxon>Brachycera</taxon>
        <taxon>Muscomorpha</taxon>
        <taxon>Ephydroidea</taxon>
        <taxon>Drosophilidae</taxon>
        <taxon>Drosophila</taxon>
        <taxon>Hawaiian Drosophila</taxon>
    </lineage>
</organism>
<feature type="region of interest" description="Disordered" evidence="1">
    <location>
        <begin position="248"/>
        <end position="310"/>
    </location>
</feature>
<dbReference type="OMA" id="FGMEMEM"/>
<dbReference type="PhylomeDB" id="B4JCN3"/>
<accession>B4JCN3</accession>
<evidence type="ECO:0000256" key="1">
    <source>
        <dbReference type="SAM" id="MobiDB-lite"/>
    </source>
</evidence>
<feature type="region of interest" description="Disordered" evidence="1">
    <location>
        <begin position="180"/>
        <end position="201"/>
    </location>
</feature>
<dbReference type="InParanoid" id="B4JCN3"/>
<dbReference type="OrthoDB" id="7873216at2759"/>
<keyword evidence="3" id="KW-1185">Reference proteome</keyword>
<dbReference type="EMBL" id="CH916368">
    <property type="protein sequence ID" value="EDW04197.1"/>
    <property type="molecule type" value="Genomic_DNA"/>
</dbReference>
<feature type="compositionally biased region" description="Low complexity" evidence="1">
    <location>
        <begin position="290"/>
        <end position="309"/>
    </location>
</feature>
<protein>
    <submittedName>
        <fullName evidence="2">GH10116</fullName>
    </submittedName>
</protein>
<dbReference type="eggNOG" id="ENOG502T9RI">
    <property type="taxonomic scope" value="Eukaryota"/>
</dbReference>
<name>B4JCN3_DROGR</name>
<dbReference type="STRING" id="7222.B4JCN3"/>